<dbReference type="EC" id="3.2.1.26" evidence="3"/>
<dbReference type="GO" id="GO:0005975">
    <property type="term" value="P:carbohydrate metabolic process"/>
    <property type="evidence" value="ECO:0007669"/>
    <property type="project" value="InterPro"/>
</dbReference>
<dbReference type="EMBL" id="NOXX01000125">
    <property type="protein sequence ID" value="OYQ48488.1"/>
    <property type="molecule type" value="Genomic_DNA"/>
</dbReference>
<dbReference type="Pfam" id="PF12899">
    <property type="entry name" value="Glyco_hydro_100"/>
    <property type="match status" value="1"/>
</dbReference>
<keyword evidence="6" id="KW-0326">Glycosidase</keyword>
<protein>
    <recommendedName>
        <fullName evidence="3">beta-fructofuranosidase</fullName>
        <ecNumber evidence="3">3.2.1.26</ecNumber>
    </recommendedName>
</protein>
<evidence type="ECO:0000256" key="4">
    <source>
        <dbReference type="ARBA" id="ARBA00022801"/>
    </source>
</evidence>
<dbReference type="InterPro" id="IPR012341">
    <property type="entry name" value="6hp_glycosidase-like_sf"/>
</dbReference>
<comment type="caution">
    <text evidence="7">The sequence shown here is derived from an EMBL/GenBank/DDBJ whole genome shotgun (WGS) entry which is preliminary data.</text>
</comment>
<name>A0A256A408_9FLAO</name>
<dbReference type="InterPro" id="IPR024746">
    <property type="entry name" value="Glyco_hydro_100"/>
</dbReference>
<dbReference type="GO" id="GO:0004564">
    <property type="term" value="F:beta-fructofuranosidase activity"/>
    <property type="evidence" value="ECO:0007669"/>
    <property type="project" value="UniProtKB-EC"/>
</dbReference>
<organism evidence="7 8">
    <name type="scientific">Flavobacterium aurantiibacter</name>
    <dbReference type="NCBI Taxonomy" id="2023067"/>
    <lineage>
        <taxon>Bacteria</taxon>
        <taxon>Pseudomonadati</taxon>
        <taxon>Bacteroidota</taxon>
        <taxon>Flavobacteriia</taxon>
        <taxon>Flavobacteriales</taxon>
        <taxon>Flavobacteriaceae</taxon>
        <taxon>Flavobacterium</taxon>
    </lineage>
</organism>
<dbReference type="SUPFAM" id="SSF48208">
    <property type="entry name" value="Six-hairpin glycosidases"/>
    <property type="match status" value="1"/>
</dbReference>
<evidence type="ECO:0000256" key="6">
    <source>
        <dbReference type="ARBA" id="ARBA00023295"/>
    </source>
</evidence>
<dbReference type="Proteomes" id="UP000216035">
    <property type="component" value="Unassembled WGS sequence"/>
</dbReference>
<evidence type="ECO:0000256" key="1">
    <source>
        <dbReference type="ARBA" id="ARBA00000094"/>
    </source>
</evidence>
<dbReference type="OrthoDB" id="49490at2"/>
<dbReference type="RefSeq" id="WP_094485138.1">
    <property type="nucleotide sequence ID" value="NZ_NOXX01000125.1"/>
</dbReference>
<evidence type="ECO:0000256" key="5">
    <source>
        <dbReference type="ARBA" id="ARBA00023277"/>
    </source>
</evidence>
<keyword evidence="5" id="KW-0119">Carbohydrate metabolism</keyword>
<comment type="similarity">
    <text evidence="2">Belongs to the glycosyl hydrolase 100 family.</text>
</comment>
<dbReference type="GO" id="GO:0033926">
    <property type="term" value="F:endo-alpha-N-acetylgalactosaminidase activity"/>
    <property type="evidence" value="ECO:0007669"/>
    <property type="project" value="InterPro"/>
</dbReference>
<sequence length="399" mass="44996">MKWLINDEQLQKGYHNAIAVLHRCSSNIGFLASSENKDNYRRVWARDGVVCGLAALASKDQTLIATFKKTLQTLGDFQHDLGIIPSNVYFSDGQPKISYGGLVGRTDTTCWYLLGLALYVQQTNDWAFLEETQSIIQKALRLLDTWEYNTGGLLYVPLSGNWADEYIVEGYVLFDQVLRLWGLSALQQLQPAADLKSKIAQIRTKIYDNFIQLDEAKSLHPRTFSMVTTQEYVPACFSPAGYKNYFDAFGTAILLFTDLVPTNRAEKMADFMSSLTYETKTKLVPAFWPPVFETDAEYRLLSENHKYEFRNAAYEYHNAGSWCMVNGFAGVALAQHGKVAEATTLLKAVNEANSLGENGFYEHHHSLTAEPKGTRYCAWSAAGQVLLTQSLNQELSWKF</sequence>
<evidence type="ECO:0000313" key="7">
    <source>
        <dbReference type="EMBL" id="OYQ48488.1"/>
    </source>
</evidence>
<proteinExistence type="inferred from homology"/>
<reference evidence="7 8" key="1">
    <citation type="submission" date="2017-07" db="EMBL/GenBank/DDBJ databases">
        <title>Flavobacterium cyanobacteriorum sp. nov., isolated from cyanobacterial aggregates in a eutrophic lake.</title>
        <authorList>
            <person name="Cai H."/>
        </authorList>
    </citation>
    <scope>NUCLEOTIDE SEQUENCE [LARGE SCALE GENOMIC DNA]</scope>
    <source>
        <strain evidence="7 8">TH167</strain>
    </source>
</reference>
<accession>A0A256A408</accession>
<evidence type="ECO:0000256" key="2">
    <source>
        <dbReference type="ARBA" id="ARBA00007671"/>
    </source>
</evidence>
<gene>
    <name evidence="7" type="ORF">CHX27_02235</name>
</gene>
<keyword evidence="8" id="KW-1185">Reference proteome</keyword>
<dbReference type="Gene3D" id="1.50.10.10">
    <property type="match status" value="1"/>
</dbReference>
<evidence type="ECO:0000256" key="3">
    <source>
        <dbReference type="ARBA" id="ARBA00012758"/>
    </source>
</evidence>
<comment type="catalytic activity">
    <reaction evidence="1">
        <text>Hydrolysis of terminal non-reducing beta-D-fructofuranoside residues in beta-D-fructofuranosides.</text>
        <dbReference type="EC" id="3.2.1.26"/>
    </reaction>
</comment>
<dbReference type="AlphaFoldDB" id="A0A256A408"/>
<dbReference type="InterPro" id="IPR008928">
    <property type="entry name" value="6-hairpin_glycosidase_sf"/>
</dbReference>
<keyword evidence="4" id="KW-0378">Hydrolase</keyword>
<evidence type="ECO:0000313" key="8">
    <source>
        <dbReference type="Proteomes" id="UP000216035"/>
    </source>
</evidence>